<protein>
    <recommendedName>
        <fullName evidence="3">Zinc finger PHD-type domain-containing protein</fullName>
    </recommendedName>
</protein>
<proteinExistence type="predicted"/>
<dbReference type="Gene3D" id="3.30.40.10">
    <property type="entry name" value="Zinc/RING finger domain, C3HC4 (zinc finger)"/>
    <property type="match status" value="1"/>
</dbReference>
<name>A0A7R9NYL3_9NEOP</name>
<reference evidence="2" key="1">
    <citation type="submission" date="2020-11" db="EMBL/GenBank/DDBJ databases">
        <authorList>
            <person name="Tran Van P."/>
        </authorList>
    </citation>
    <scope>NUCLEOTIDE SEQUENCE</scope>
</reference>
<organism evidence="2">
    <name type="scientific">Timema tahoe</name>
    <dbReference type="NCBI Taxonomy" id="61484"/>
    <lineage>
        <taxon>Eukaryota</taxon>
        <taxon>Metazoa</taxon>
        <taxon>Ecdysozoa</taxon>
        <taxon>Arthropoda</taxon>
        <taxon>Hexapoda</taxon>
        <taxon>Insecta</taxon>
        <taxon>Pterygota</taxon>
        <taxon>Neoptera</taxon>
        <taxon>Polyneoptera</taxon>
        <taxon>Phasmatodea</taxon>
        <taxon>Timematodea</taxon>
        <taxon>Timematoidea</taxon>
        <taxon>Timematidae</taxon>
        <taxon>Timema</taxon>
    </lineage>
</organism>
<dbReference type="InterPro" id="IPR011011">
    <property type="entry name" value="Znf_FYVE_PHD"/>
</dbReference>
<dbReference type="EMBL" id="OE004451">
    <property type="protein sequence ID" value="CAD7461178.1"/>
    <property type="molecule type" value="Genomic_DNA"/>
</dbReference>
<evidence type="ECO:0008006" key="3">
    <source>
        <dbReference type="Google" id="ProtNLM"/>
    </source>
</evidence>
<feature type="region of interest" description="Disordered" evidence="1">
    <location>
        <begin position="204"/>
        <end position="252"/>
    </location>
</feature>
<dbReference type="SUPFAM" id="SSF57903">
    <property type="entry name" value="FYVE/PHD zinc finger"/>
    <property type="match status" value="1"/>
</dbReference>
<evidence type="ECO:0000256" key="1">
    <source>
        <dbReference type="SAM" id="MobiDB-lite"/>
    </source>
</evidence>
<dbReference type="AlphaFoldDB" id="A0A7R9NYL3"/>
<gene>
    <name evidence="2" type="ORF">TTEB3V08_LOCUS9091</name>
</gene>
<evidence type="ECO:0000313" key="2">
    <source>
        <dbReference type="EMBL" id="CAD7461178.1"/>
    </source>
</evidence>
<sequence length="356" mass="38615">MPGSEDNWAKCSRPFFGRQRLIWCSGPCKTRFHFDCLKINEAEYEFFMKSGVSTFKCDTCTKKAEASFGNDTLTKSTSAPVLPEWLQQKPPQVDKSFEELLKAPSADREAVMIQLLNSLISMVYDLSTQVKDLSRDNAGLKSQISELLSFRTPVCLVSVETQCSLSSQSSITIEPSPSTSHLSKLLNSPKLTFSQALTSNQKSSVVDSKSVVQSPAGSQSASASADDGFTVVSRRKNNSANSIAREDQPVQRSRARKLLTEQIICEESPSVSAPVNAAAAASNLGPQEDSTQTPLVTIDGVHPTEIRTSISPSSAVEINTTSALANYATDAVTALTSQIQVLKQETSVYIICPYDH</sequence>
<accession>A0A7R9NYL3</accession>
<dbReference type="InterPro" id="IPR013083">
    <property type="entry name" value="Znf_RING/FYVE/PHD"/>
</dbReference>
<feature type="compositionally biased region" description="Low complexity" evidence="1">
    <location>
        <begin position="204"/>
        <end position="228"/>
    </location>
</feature>